<evidence type="ECO:0000313" key="2">
    <source>
        <dbReference type="Proteomes" id="UP000050920"/>
    </source>
</evidence>
<protein>
    <submittedName>
        <fullName evidence="1">Uncharacterized protein</fullName>
    </submittedName>
</protein>
<evidence type="ECO:0000313" key="1">
    <source>
        <dbReference type="EMBL" id="KRO27464.1"/>
    </source>
</evidence>
<accession>A0A0R2NNY2</accession>
<sequence length="73" mass="8420">MWHYDDSVIQLDLGRRSTTTPRRAVTRTGRDHYLASQHQILQHRLNQLSAVETATPAIEAELNEIRRQLDLVG</sequence>
<proteinExistence type="predicted"/>
<dbReference type="Proteomes" id="UP000050920">
    <property type="component" value="Unassembled WGS sequence"/>
</dbReference>
<name>A0A0R2NNY2_9LACO</name>
<dbReference type="AlphaFoldDB" id="A0A0R2NNY2"/>
<gene>
    <name evidence="1" type="ORF">DY78_GL003212</name>
</gene>
<keyword evidence="2" id="KW-1185">Reference proteome</keyword>
<reference evidence="1 2" key="1">
    <citation type="journal article" date="2015" name="Genome Announc.">
        <title>Expanding the biotechnology potential of lactobacilli through comparative genomics of 213 strains and associated genera.</title>
        <authorList>
            <person name="Sun Z."/>
            <person name="Harris H.M."/>
            <person name="McCann A."/>
            <person name="Guo C."/>
            <person name="Argimon S."/>
            <person name="Zhang W."/>
            <person name="Yang X."/>
            <person name="Jeffery I.B."/>
            <person name="Cooney J.C."/>
            <person name="Kagawa T.F."/>
            <person name="Liu W."/>
            <person name="Song Y."/>
            <person name="Salvetti E."/>
            <person name="Wrobel A."/>
            <person name="Rasinkangas P."/>
            <person name="Parkhill J."/>
            <person name="Rea M.C."/>
            <person name="O'Sullivan O."/>
            <person name="Ritari J."/>
            <person name="Douillard F.P."/>
            <person name="Paul Ross R."/>
            <person name="Yang R."/>
            <person name="Briner A.E."/>
            <person name="Felis G.E."/>
            <person name="de Vos W.M."/>
            <person name="Barrangou R."/>
            <person name="Klaenhammer T.R."/>
            <person name="Caufield P.W."/>
            <person name="Cui Y."/>
            <person name="Zhang H."/>
            <person name="O'Toole P.W."/>
        </authorList>
    </citation>
    <scope>NUCLEOTIDE SEQUENCE [LARGE SCALE GENOMIC DNA]</scope>
    <source>
        <strain evidence="1 2">DSM 21115</strain>
    </source>
</reference>
<organism evidence="1 2">
    <name type="scientific">Lactiplantibacillus fabifermentans DSM 21115</name>
    <dbReference type="NCBI Taxonomy" id="1413187"/>
    <lineage>
        <taxon>Bacteria</taxon>
        <taxon>Bacillati</taxon>
        <taxon>Bacillota</taxon>
        <taxon>Bacilli</taxon>
        <taxon>Lactobacillales</taxon>
        <taxon>Lactobacillaceae</taxon>
        <taxon>Lactiplantibacillus</taxon>
    </lineage>
</organism>
<comment type="caution">
    <text evidence="1">The sequence shown here is derived from an EMBL/GenBank/DDBJ whole genome shotgun (WGS) entry which is preliminary data.</text>
</comment>
<dbReference type="EMBL" id="AYGX02000079">
    <property type="protein sequence ID" value="KRO27464.1"/>
    <property type="molecule type" value="Genomic_DNA"/>
</dbReference>
<dbReference type="RefSeq" id="WP_024624432.1">
    <property type="nucleotide sequence ID" value="NZ_AYGX02000079.1"/>
</dbReference>